<dbReference type="PANTHER" id="PTHR22930:SF251">
    <property type="entry name" value="DDE TNP4 DOMAIN-CONTAINING PROTEIN"/>
    <property type="match status" value="1"/>
</dbReference>
<dbReference type="EMBL" id="SSTE01018804">
    <property type="protein sequence ID" value="KAA0037840.1"/>
    <property type="molecule type" value="Genomic_DNA"/>
</dbReference>
<evidence type="ECO:0000256" key="7">
    <source>
        <dbReference type="ARBA" id="ARBA00023242"/>
    </source>
</evidence>
<protein>
    <submittedName>
        <fullName evidence="12">Retrotransposon protein</fullName>
    </submittedName>
</protein>
<evidence type="ECO:0000313" key="14">
    <source>
        <dbReference type="Proteomes" id="UP000321947"/>
    </source>
</evidence>
<keyword evidence="6" id="KW-0378">Hydrolase</keyword>
<accession>A0A5D3DV28</accession>
<sequence length="441" mass="50463">MDPHEIVVVVSAFTIAQRQMFLILEALLHDNKHITHIPTDVRHKIRQLTVDLESTEHVDVEEMVALFLHVLAHGVKNRQIQREFVRSSKTVSRHFNMVLMIVLRLHDELLATPQPIMSGCIDMSGSISRVALGHLTAHTPKLTWYYYLCDTDPNAKGFLALYRGRRYHLQEWRGVKNALETSKFNIKYSSARNVIKRAFSLFKGRWAILRRKSYYPVQVQCRTIMACCLLYNLINWKMNYIDELDDEDDGDSTHATTRGDEITYIEPSNEWTEWRDTLASMTISFRSPKHSWTHAEEACLVDCLVDLVNVESGGRTTGPSSLVVALAGTMTSSASSPRGTCSIIGSSERTPEQVILILRRTVIRVRERSSHEGPCRDLCRHRFERVDRQQSVPIEDGIDMEFSAMCSPRMNMSPEDMMGDRSSRSSNGRTGSSRQKRKRSM</sequence>
<feature type="domain" description="DDE Tnp4" evidence="9">
    <location>
        <begin position="181"/>
        <end position="232"/>
    </location>
</feature>
<dbReference type="GO" id="GO:0005634">
    <property type="term" value="C:nucleus"/>
    <property type="evidence" value="ECO:0007669"/>
    <property type="project" value="UniProtKB-SubCell"/>
</dbReference>
<dbReference type="InterPro" id="IPR045249">
    <property type="entry name" value="HARBI1-like"/>
</dbReference>
<keyword evidence="5" id="KW-0479">Metal-binding</keyword>
<evidence type="ECO:0000256" key="2">
    <source>
        <dbReference type="ARBA" id="ARBA00004123"/>
    </source>
</evidence>
<comment type="cofactor">
    <cofactor evidence="1">
        <name>a divalent metal cation</name>
        <dbReference type="ChEBI" id="CHEBI:60240"/>
    </cofactor>
</comment>
<dbReference type="STRING" id="1194695.A0A5D3DV28"/>
<dbReference type="Pfam" id="PF26138">
    <property type="entry name" value="DUF8040"/>
    <property type="match status" value="1"/>
</dbReference>
<evidence type="ECO:0000256" key="4">
    <source>
        <dbReference type="ARBA" id="ARBA00022722"/>
    </source>
</evidence>
<comment type="caution">
    <text evidence="12">The sequence shown here is derived from an EMBL/GenBank/DDBJ whole genome shotgun (WGS) entry which is preliminary data.</text>
</comment>
<comment type="similarity">
    <text evidence="3">Belongs to the HARBI1 family.</text>
</comment>
<comment type="subcellular location">
    <subcellularLocation>
        <location evidence="2">Nucleus</location>
    </subcellularLocation>
</comment>
<dbReference type="Proteomes" id="UP000321393">
    <property type="component" value="Unassembled WGS sequence"/>
</dbReference>
<evidence type="ECO:0000256" key="8">
    <source>
        <dbReference type="SAM" id="MobiDB-lite"/>
    </source>
</evidence>
<feature type="compositionally biased region" description="Low complexity" evidence="8">
    <location>
        <begin position="424"/>
        <end position="433"/>
    </location>
</feature>
<reference evidence="13 14" key="1">
    <citation type="submission" date="2019-08" db="EMBL/GenBank/DDBJ databases">
        <title>Draft genome sequences of two oriental melons (Cucumis melo L. var makuwa).</title>
        <authorList>
            <person name="Kwon S.-Y."/>
        </authorList>
    </citation>
    <scope>NUCLEOTIDE SEQUENCE [LARGE SCALE GENOMIC DNA]</scope>
    <source>
        <strain evidence="14">cv. Chang Bougi</strain>
        <strain evidence="13">cv. SW 3</strain>
        <tissue evidence="12">Leaf</tissue>
    </source>
</reference>
<evidence type="ECO:0000256" key="5">
    <source>
        <dbReference type="ARBA" id="ARBA00022723"/>
    </source>
</evidence>
<name>A0A5D3DV28_CUCMM</name>
<keyword evidence="7" id="KW-0539">Nucleus</keyword>
<evidence type="ECO:0000259" key="9">
    <source>
        <dbReference type="Pfam" id="PF13359"/>
    </source>
</evidence>
<dbReference type="AlphaFoldDB" id="A0A5D3DV28"/>
<keyword evidence="4" id="KW-0540">Nuclease</keyword>
<gene>
    <name evidence="12" type="ORF">E5676_scaffold236G00940</name>
    <name evidence="11" type="ORF">E6C27_scaffold113G00260</name>
</gene>
<dbReference type="Proteomes" id="UP000321947">
    <property type="component" value="Unassembled WGS sequence"/>
</dbReference>
<evidence type="ECO:0000313" key="13">
    <source>
        <dbReference type="Proteomes" id="UP000321393"/>
    </source>
</evidence>
<dbReference type="GO" id="GO:0016787">
    <property type="term" value="F:hydrolase activity"/>
    <property type="evidence" value="ECO:0007669"/>
    <property type="project" value="UniProtKB-KW"/>
</dbReference>
<feature type="region of interest" description="Disordered" evidence="8">
    <location>
        <begin position="408"/>
        <end position="441"/>
    </location>
</feature>
<evidence type="ECO:0000256" key="6">
    <source>
        <dbReference type="ARBA" id="ARBA00022801"/>
    </source>
</evidence>
<proteinExistence type="inferred from homology"/>
<dbReference type="GO" id="GO:0046872">
    <property type="term" value="F:metal ion binding"/>
    <property type="evidence" value="ECO:0007669"/>
    <property type="project" value="UniProtKB-KW"/>
</dbReference>
<dbReference type="Pfam" id="PF13359">
    <property type="entry name" value="DDE_Tnp_4"/>
    <property type="match status" value="1"/>
</dbReference>
<evidence type="ECO:0000313" key="11">
    <source>
        <dbReference type="EMBL" id="KAA0037840.1"/>
    </source>
</evidence>
<dbReference type="EMBL" id="SSTD01002896">
    <property type="protein sequence ID" value="TYK27219.1"/>
    <property type="molecule type" value="Genomic_DNA"/>
</dbReference>
<dbReference type="GO" id="GO:0004518">
    <property type="term" value="F:nuclease activity"/>
    <property type="evidence" value="ECO:0007669"/>
    <property type="project" value="UniProtKB-KW"/>
</dbReference>
<evidence type="ECO:0000259" key="10">
    <source>
        <dbReference type="Pfam" id="PF26138"/>
    </source>
</evidence>
<evidence type="ECO:0000256" key="3">
    <source>
        <dbReference type="ARBA" id="ARBA00006958"/>
    </source>
</evidence>
<dbReference type="InterPro" id="IPR027806">
    <property type="entry name" value="HARBI1_dom"/>
</dbReference>
<dbReference type="OrthoDB" id="1851308at2759"/>
<evidence type="ECO:0000256" key="1">
    <source>
        <dbReference type="ARBA" id="ARBA00001968"/>
    </source>
</evidence>
<evidence type="ECO:0000313" key="12">
    <source>
        <dbReference type="EMBL" id="TYK27219.1"/>
    </source>
</evidence>
<organism evidence="12 14">
    <name type="scientific">Cucumis melo var. makuwa</name>
    <name type="common">Oriental melon</name>
    <dbReference type="NCBI Taxonomy" id="1194695"/>
    <lineage>
        <taxon>Eukaryota</taxon>
        <taxon>Viridiplantae</taxon>
        <taxon>Streptophyta</taxon>
        <taxon>Embryophyta</taxon>
        <taxon>Tracheophyta</taxon>
        <taxon>Spermatophyta</taxon>
        <taxon>Magnoliopsida</taxon>
        <taxon>eudicotyledons</taxon>
        <taxon>Gunneridae</taxon>
        <taxon>Pentapetalae</taxon>
        <taxon>rosids</taxon>
        <taxon>fabids</taxon>
        <taxon>Cucurbitales</taxon>
        <taxon>Cucurbitaceae</taxon>
        <taxon>Benincaseae</taxon>
        <taxon>Cucumis</taxon>
    </lineage>
</organism>
<dbReference type="PANTHER" id="PTHR22930">
    <property type="match status" value="1"/>
</dbReference>
<feature type="domain" description="DUF8040" evidence="10">
    <location>
        <begin position="51"/>
        <end position="103"/>
    </location>
</feature>
<dbReference type="InterPro" id="IPR058353">
    <property type="entry name" value="DUF8040"/>
</dbReference>